<dbReference type="PRINTS" id="PR01012">
    <property type="entry name" value="NRPEPTIDEYR"/>
</dbReference>
<dbReference type="CDD" id="cd15203">
    <property type="entry name" value="7tmA_NPYR-like"/>
    <property type="match status" value="1"/>
</dbReference>
<dbReference type="AlphaFoldDB" id="A0A0R3X2E7"/>
<evidence type="ECO:0000256" key="11">
    <source>
        <dbReference type="SAM" id="Phobius"/>
    </source>
</evidence>
<dbReference type="Pfam" id="PF00001">
    <property type="entry name" value="7tm_1"/>
    <property type="match status" value="1"/>
</dbReference>
<feature type="domain" description="G-protein coupled receptors family 1 profile" evidence="12">
    <location>
        <begin position="70"/>
        <end position="431"/>
    </location>
</feature>
<comment type="subcellular location">
    <subcellularLocation>
        <location evidence="1">Membrane</location>
        <topology evidence="1">Multi-pass membrane protein</topology>
    </subcellularLocation>
</comment>
<feature type="transmembrane region" description="Helical" evidence="11">
    <location>
        <begin position="52"/>
        <end position="79"/>
    </location>
</feature>
<dbReference type="OrthoDB" id="9046662at2759"/>
<feature type="transmembrane region" description="Helical" evidence="11">
    <location>
        <begin position="218"/>
        <end position="247"/>
    </location>
</feature>
<reference evidence="15" key="1">
    <citation type="submission" date="2016-04" db="UniProtKB">
        <authorList>
            <consortium name="WormBaseParasite"/>
        </authorList>
    </citation>
    <scope>IDENTIFICATION</scope>
</reference>
<evidence type="ECO:0000256" key="3">
    <source>
        <dbReference type="ARBA" id="ARBA00022692"/>
    </source>
</evidence>
<evidence type="ECO:0000256" key="7">
    <source>
        <dbReference type="ARBA" id="ARBA00023170"/>
    </source>
</evidence>
<evidence type="ECO:0000256" key="2">
    <source>
        <dbReference type="ARBA" id="ARBA00010663"/>
    </source>
</evidence>
<evidence type="ECO:0000256" key="1">
    <source>
        <dbReference type="ARBA" id="ARBA00004141"/>
    </source>
</evidence>
<keyword evidence="4 11" id="KW-1133">Transmembrane helix</keyword>
<keyword evidence="3 9" id="KW-0812">Transmembrane</keyword>
<keyword evidence="7 9" id="KW-0675">Receptor</keyword>
<comment type="similarity">
    <text evidence="2 9">Belongs to the G-protein coupled receptor 1 family.</text>
</comment>
<proteinExistence type="inferred from homology"/>
<evidence type="ECO:0000256" key="9">
    <source>
        <dbReference type="RuleBase" id="RU000688"/>
    </source>
</evidence>
<evidence type="ECO:0000256" key="8">
    <source>
        <dbReference type="ARBA" id="ARBA00023224"/>
    </source>
</evidence>
<name>A0A0R3X2E7_HYDTA</name>
<dbReference type="Gene3D" id="1.20.1070.10">
    <property type="entry name" value="Rhodopsin 7-helix transmembrane proteins"/>
    <property type="match status" value="1"/>
</dbReference>
<dbReference type="PROSITE" id="PS00237">
    <property type="entry name" value="G_PROTEIN_RECEP_F1_1"/>
    <property type="match status" value="1"/>
</dbReference>
<reference evidence="13 14" key="2">
    <citation type="submission" date="2018-11" db="EMBL/GenBank/DDBJ databases">
        <authorList>
            <consortium name="Pathogen Informatics"/>
        </authorList>
    </citation>
    <scope>NUCLEOTIDE SEQUENCE [LARGE SCALE GENOMIC DNA]</scope>
</reference>
<keyword evidence="14" id="KW-1185">Reference proteome</keyword>
<evidence type="ECO:0000313" key="14">
    <source>
        <dbReference type="Proteomes" id="UP000274429"/>
    </source>
</evidence>
<dbReference type="PANTHER" id="PTHR24235:SF12">
    <property type="entry name" value="G-PROTEIN COUPLED RECEPTORS FAMILY 1 PROFILE DOMAIN-CONTAINING PROTEIN"/>
    <property type="match status" value="1"/>
</dbReference>
<dbReference type="InterPro" id="IPR017452">
    <property type="entry name" value="GPCR_Rhodpsn_7TM"/>
</dbReference>
<feature type="transmembrane region" description="Helical" evidence="11">
    <location>
        <begin position="133"/>
        <end position="152"/>
    </location>
</feature>
<evidence type="ECO:0000256" key="4">
    <source>
        <dbReference type="ARBA" id="ARBA00022989"/>
    </source>
</evidence>
<evidence type="ECO:0000313" key="13">
    <source>
        <dbReference type="EMBL" id="VDM31821.1"/>
    </source>
</evidence>
<dbReference type="Proteomes" id="UP000274429">
    <property type="component" value="Unassembled WGS sequence"/>
</dbReference>
<gene>
    <name evidence="13" type="ORF">TTAC_LOCUS7444</name>
</gene>
<dbReference type="PROSITE" id="PS50262">
    <property type="entry name" value="G_PROTEIN_RECEP_F1_2"/>
    <property type="match status" value="1"/>
</dbReference>
<feature type="compositionally biased region" description="Polar residues" evidence="10">
    <location>
        <begin position="491"/>
        <end position="511"/>
    </location>
</feature>
<keyword evidence="5 9" id="KW-0297">G-protein coupled receptor</keyword>
<dbReference type="WBParaSite" id="TTAC_0000745901-mRNA-1">
    <property type="protein sequence ID" value="TTAC_0000745901-mRNA-1"/>
    <property type="gene ID" value="TTAC_0000745901"/>
</dbReference>
<dbReference type="GO" id="GO:0004983">
    <property type="term" value="F:neuropeptide Y receptor activity"/>
    <property type="evidence" value="ECO:0007669"/>
    <property type="project" value="InterPro"/>
</dbReference>
<accession>A0A0R3X2E7</accession>
<dbReference type="PRINTS" id="PR00237">
    <property type="entry name" value="GPCRRHODOPSN"/>
</dbReference>
<feature type="region of interest" description="Disordered" evidence="10">
    <location>
        <begin position="486"/>
        <end position="516"/>
    </location>
</feature>
<dbReference type="GO" id="GO:0016020">
    <property type="term" value="C:membrane"/>
    <property type="evidence" value="ECO:0007669"/>
    <property type="project" value="UniProtKB-SubCell"/>
</dbReference>
<feature type="transmembrane region" description="Helical" evidence="11">
    <location>
        <begin position="338"/>
        <end position="361"/>
    </location>
</feature>
<evidence type="ECO:0000256" key="5">
    <source>
        <dbReference type="ARBA" id="ARBA00023040"/>
    </source>
</evidence>
<dbReference type="EMBL" id="UYWX01020373">
    <property type="protein sequence ID" value="VDM31821.1"/>
    <property type="molecule type" value="Genomic_DNA"/>
</dbReference>
<keyword evidence="8 9" id="KW-0807">Transducer</keyword>
<evidence type="ECO:0000256" key="10">
    <source>
        <dbReference type="SAM" id="MobiDB-lite"/>
    </source>
</evidence>
<dbReference type="PANTHER" id="PTHR24235">
    <property type="entry name" value="NEUROPEPTIDE Y RECEPTOR"/>
    <property type="match status" value="1"/>
</dbReference>
<feature type="transmembrane region" description="Helical" evidence="11">
    <location>
        <begin position="410"/>
        <end position="434"/>
    </location>
</feature>
<evidence type="ECO:0000313" key="15">
    <source>
        <dbReference type="WBParaSite" id="TTAC_0000745901-mRNA-1"/>
    </source>
</evidence>
<protein>
    <submittedName>
        <fullName evidence="15">G_PROTEIN_RECEP_F1_2 domain-containing protein</fullName>
    </submittedName>
</protein>
<dbReference type="InterPro" id="IPR000276">
    <property type="entry name" value="GPCR_Rhodpsn"/>
</dbReference>
<dbReference type="SMART" id="SM01381">
    <property type="entry name" value="7TM_GPCR_Srsx"/>
    <property type="match status" value="1"/>
</dbReference>
<dbReference type="STRING" id="6205.A0A0R3X2E7"/>
<sequence>MDCETTVLDSVDAVRAYIDKCFSNSSLKENYRKVFEEHIEKVNSNSAWLNSILVGLTFVYILMICIGFTGNILVIVVVICNRAMRVSPRNLFIFNLAVSDLVLCIFTQPLNLYRILSTRYGWQLGLPMCKLSSMVQAANVYVSSMSITAIALDRFRLIMNPSRQDINVKTVYAIICFLWLLAFVLSTPVGVFAGVSTANGRPTCSETTLDYRMRITKLVYSVLGMILLYGTPVTLVSIAYAQICILVHKRIKKKPRHSQLCPLGGKLLHVHRENTDFSGVQESSPKRPMPTARVSDVGPVCPYFLQRKLTDDAANAGIYGNRMYSSQRRPSRHRRTSFLLASVAIFFAISWLPLNIVNLLLDLRELNFEVLSVNHSTGWEDMAPSLPVATPFVPGSRSDDYLSLPGETVLIIQAVCLLFVLISACINPMLYGWLNENFRRRFKQLLRCSYKKRYLVEGEAQKRKTWQVSKKRSPYALWPRAWRRKCDRRQTSGQLSASTYHPTSPKTSSAPDATRRSHSLDLIAGKSSMRLSGGGGGASPFAMGSNLAPGVLLETDIDAK</sequence>
<feature type="transmembrane region" description="Helical" evidence="11">
    <location>
        <begin position="172"/>
        <end position="198"/>
    </location>
</feature>
<organism evidence="15">
    <name type="scientific">Hydatigena taeniaeformis</name>
    <name type="common">Feline tapeworm</name>
    <name type="synonym">Taenia taeniaeformis</name>
    <dbReference type="NCBI Taxonomy" id="6205"/>
    <lineage>
        <taxon>Eukaryota</taxon>
        <taxon>Metazoa</taxon>
        <taxon>Spiralia</taxon>
        <taxon>Lophotrochozoa</taxon>
        <taxon>Platyhelminthes</taxon>
        <taxon>Cestoda</taxon>
        <taxon>Eucestoda</taxon>
        <taxon>Cyclophyllidea</taxon>
        <taxon>Taeniidae</taxon>
        <taxon>Hydatigera</taxon>
    </lineage>
</organism>
<keyword evidence="6 11" id="KW-0472">Membrane</keyword>
<evidence type="ECO:0000259" key="12">
    <source>
        <dbReference type="PROSITE" id="PS50262"/>
    </source>
</evidence>
<dbReference type="SUPFAM" id="SSF81321">
    <property type="entry name" value="Family A G protein-coupled receptor-like"/>
    <property type="match status" value="1"/>
</dbReference>
<feature type="transmembrane region" description="Helical" evidence="11">
    <location>
        <begin position="91"/>
        <end position="113"/>
    </location>
</feature>
<dbReference type="InterPro" id="IPR000611">
    <property type="entry name" value="NPY_rcpt"/>
</dbReference>
<evidence type="ECO:0000256" key="6">
    <source>
        <dbReference type="ARBA" id="ARBA00023136"/>
    </source>
</evidence>